<evidence type="ECO:0000313" key="5">
    <source>
        <dbReference type="Proteomes" id="UP000691718"/>
    </source>
</evidence>
<dbReference type="OrthoDB" id="7554092at2759"/>
<keyword evidence="5" id="KW-1185">Reference proteome</keyword>
<dbReference type="InterPro" id="IPR005135">
    <property type="entry name" value="Endo/exonuclease/phosphatase"/>
</dbReference>
<feature type="domain" description="Endonuclease/exonuclease/phosphatase" evidence="3">
    <location>
        <begin position="233"/>
        <end position="328"/>
    </location>
</feature>
<dbReference type="EMBL" id="CAJQZP010000358">
    <property type="protein sequence ID" value="CAG4957617.1"/>
    <property type="molecule type" value="Genomic_DNA"/>
</dbReference>
<organism evidence="4 5">
    <name type="scientific">Parnassius apollo</name>
    <name type="common">Apollo butterfly</name>
    <name type="synonym">Papilio apollo</name>
    <dbReference type="NCBI Taxonomy" id="110799"/>
    <lineage>
        <taxon>Eukaryota</taxon>
        <taxon>Metazoa</taxon>
        <taxon>Ecdysozoa</taxon>
        <taxon>Arthropoda</taxon>
        <taxon>Hexapoda</taxon>
        <taxon>Insecta</taxon>
        <taxon>Pterygota</taxon>
        <taxon>Neoptera</taxon>
        <taxon>Endopterygota</taxon>
        <taxon>Lepidoptera</taxon>
        <taxon>Glossata</taxon>
        <taxon>Ditrysia</taxon>
        <taxon>Papilionoidea</taxon>
        <taxon>Papilionidae</taxon>
        <taxon>Parnassiinae</taxon>
        <taxon>Parnassini</taxon>
        <taxon>Parnassius</taxon>
        <taxon>Parnassius</taxon>
    </lineage>
</organism>
<comment type="caution">
    <text evidence="4">The sequence shown here is derived from an EMBL/GenBank/DDBJ whole genome shotgun (WGS) entry which is preliminary data.</text>
</comment>
<reference evidence="4" key="1">
    <citation type="submission" date="2021-04" db="EMBL/GenBank/DDBJ databases">
        <authorList>
            <person name="Tunstrom K."/>
        </authorList>
    </citation>
    <scope>NUCLEOTIDE SEQUENCE</scope>
</reference>
<name>A0A8S3WGL4_PARAO</name>
<feature type="region of interest" description="Disordered" evidence="2">
    <location>
        <begin position="1301"/>
        <end position="1328"/>
    </location>
</feature>
<protein>
    <submittedName>
        <fullName evidence="4">(apollo) hypothetical protein</fullName>
    </submittedName>
</protein>
<feature type="coiled-coil region" evidence="1">
    <location>
        <begin position="86"/>
        <end position="117"/>
    </location>
</feature>
<dbReference type="Pfam" id="PF14529">
    <property type="entry name" value="Exo_endo_phos_2"/>
    <property type="match status" value="2"/>
</dbReference>
<dbReference type="PANTHER" id="PTHR33273">
    <property type="entry name" value="DOMAIN-CONTAINING PROTEIN, PUTATIVE-RELATED"/>
    <property type="match status" value="1"/>
</dbReference>
<evidence type="ECO:0000259" key="3">
    <source>
        <dbReference type="Pfam" id="PF14529"/>
    </source>
</evidence>
<feature type="coiled-coil region" evidence="1">
    <location>
        <begin position="171"/>
        <end position="198"/>
    </location>
</feature>
<evidence type="ECO:0000313" key="4">
    <source>
        <dbReference type="EMBL" id="CAG4957617.1"/>
    </source>
</evidence>
<evidence type="ECO:0000256" key="1">
    <source>
        <dbReference type="SAM" id="Coils"/>
    </source>
</evidence>
<sequence>MSSVPGNVNRSEEQRKRPTLQNIATKEKPKEIHTRKSDVLEIAVTAMSKANRLYQDAKLQLEQSGNLKTSIKETVVNNLSELFGIVLQLNEERQTLLLQLEKARIQLKDDLLRQEKQYVESLRALMDQGSIRDIQSALTETVSDMRTLTDSLKHTMGNDTILDKHTFMGKSEDTRRELMEIKEELSSLKDQMGGLRESLVISETNEPTYASIAGRPKAKINSKMMAPMHSVLNMDTEDIILAGDFNAKSPWWGSREEDRRGLHLSEMIAEMDMNILNQGNDPTFYQYRAGKLYSSLVDVTACTSALLHKVEKWRVDPDFVTLSDHRAIQFQIKIIINKQKNSSRKSTRLFNTAKANWSIFRDVFKEGLKNDNITEIKVNLIKTTNDLEDILEKYIKQVSIASKRAIPPISKKINTTCTPWWTKELGAERRDLIRLRRRIRFANARRKPFLIQEFTAAKEKYEKKTLNPDDSAKLLAKVFYPEDEVNKDTEEQGKVRDESNAIIKDLRYDSINFPKFTEEEIEMTEDIIIGGDANASSIWWGCKADDNRGTQVMETLAELNLEVVNTGKKPTFSAYRRDTICSSIIDITACTTSLLHKIENWRVDDSFCTLSNHKPILFKFSTTTSFIESKINSTRKYNTRKANWSHFNVELKRALDNNGLTKERIGVIRTTQEIDEFVKTYTECITKACDETIPKIERKQLPKAAKWWNTEIKEKKEIMIRLRRRIRNAHPTRKNWVIEQYLEARKQYKESIEDATTKSWKELCTNEQKENVWQRTYRILKVCSNVEGDKLLKDQNGTILSEKGSATLLAETFYPKDNPNTDTKEQDDIRTKTNELIAQLENKALEVKTPFARTEIDQILSNMSPKKAPGGLETADEVLARVKKAVDARGTGLKINKVRKAKNQKIILGCDTEDERKKVQQRIESRGDGLIVEPIKNKDPLVILKDVIIDSEDEDTIKALHAQNKDVFFGLNEKDMEMTVKYKKRTRNPRTVHIVLQVKPNVWQRMTEAGALYLDLQRVRVEDQSPLIQCTRCLAFGHGRKFCTESVDRCSHCGGPHLREKCADFSAGNEPQCCNCSHSGLRRTDHNAFSADCPTLRLKRVREHEASGDGADFSGAFEDGPRNPSSIQSPQLETLSTAIRTHSIPTGDPTTGSFFASIVLLAAIQPSKNTSRNKVIMSDVETASSIKSSQNLSVAPPRPPRSLREKVLTKSSLSKATPREKLSQPSSHPATGKRPADSAPTDASTTSKNASSHTPTLGTKMSQTSVKSDSSIRSSVCDPVDAAIDKVANWKQEEIPPLPVLSDEELSITSAPESPLSEAPEKGRPSLLFNSNRRLGVEMDMATKEANEMLLRGKEALEMAGNMKRECKLTALESLQSLYEMVLALSDSRSRHKHNLERERSRNAQELMRVERAHNKIITQLMKEMASELGHARTDIKNTLQESKAIRGWLNFETQEPFRKTSDLLKAVTDLDKRIGVIQSNLSQQKQEGADNILSHLRVDLTGVKSSVETLKLQLDEMRRVIEKSENNTKKVLETGQKTLLRLESPPSHLRGNK</sequence>
<feature type="coiled-coil region" evidence="1">
    <location>
        <begin position="1508"/>
        <end position="1535"/>
    </location>
</feature>
<feature type="region of interest" description="Disordered" evidence="2">
    <location>
        <begin position="1104"/>
        <end position="1129"/>
    </location>
</feature>
<feature type="region of interest" description="Disordered" evidence="2">
    <location>
        <begin position="1183"/>
        <end position="1275"/>
    </location>
</feature>
<accession>A0A8S3WGL4</accession>
<gene>
    <name evidence="4" type="ORF">PAPOLLO_LOCUS5747</name>
</gene>
<dbReference type="GO" id="GO:0003824">
    <property type="term" value="F:catalytic activity"/>
    <property type="evidence" value="ECO:0007669"/>
    <property type="project" value="InterPro"/>
</dbReference>
<feature type="compositionally biased region" description="Polar residues" evidence="2">
    <location>
        <begin position="1183"/>
        <end position="1193"/>
    </location>
</feature>
<feature type="compositionally biased region" description="Low complexity" evidence="2">
    <location>
        <begin position="1265"/>
        <end position="1275"/>
    </location>
</feature>
<feature type="compositionally biased region" description="Polar residues" evidence="2">
    <location>
        <begin position="1241"/>
        <end position="1264"/>
    </location>
</feature>
<feature type="domain" description="Endonuclease/exonuclease/phosphatase" evidence="3">
    <location>
        <begin position="524"/>
        <end position="616"/>
    </location>
</feature>
<evidence type="ECO:0000256" key="2">
    <source>
        <dbReference type="SAM" id="MobiDB-lite"/>
    </source>
</evidence>
<keyword evidence="1" id="KW-0175">Coiled coil</keyword>
<dbReference type="PANTHER" id="PTHR33273:SF4">
    <property type="entry name" value="ENDONUCLEASE_EXONUCLEASE_PHOSPHATASE DOMAIN-CONTAINING PROTEIN"/>
    <property type="match status" value="1"/>
</dbReference>
<proteinExistence type="predicted"/>
<feature type="region of interest" description="Disordered" evidence="2">
    <location>
        <begin position="1"/>
        <end position="31"/>
    </location>
</feature>
<dbReference type="Proteomes" id="UP000691718">
    <property type="component" value="Unassembled WGS sequence"/>
</dbReference>